<organism evidence="1 2">
    <name type="scientific">Monilinia laxa</name>
    <name type="common">Brown rot fungus</name>
    <name type="synonym">Sclerotinia laxa</name>
    <dbReference type="NCBI Taxonomy" id="61186"/>
    <lineage>
        <taxon>Eukaryota</taxon>
        <taxon>Fungi</taxon>
        <taxon>Dikarya</taxon>
        <taxon>Ascomycota</taxon>
        <taxon>Pezizomycotina</taxon>
        <taxon>Leotiomycetes</taxon>
        <taxon>Helotiales</taxon>
        <taxon>Sclerotiniaceae</taxon>
        <taxon>Monilinia</taxon>
    </lineage>
</organism>
<reference evidence="1 2" key="1">
    <citation type="submission" date="2019-06" db="EMBL/GenBank/DDBJ databases">
        <title>Genome Sequence of the Brown Rot Fungal Pathogen Monilinia laxa.</title>
        <authorList>
            <person name="De Miccolis Angelini R.M."/>
            <person name="Landi L."/>
            <person name="Abate D."/>
            <person name="Pollastro S."/>
            <person name="Romanazzi G."/>
            <person name="Faretra F."/>
        </authorList>
    </citation>
    <scope>NUCLEOTIDE SEQUENCE [LARGE SCALE GENOMIC DNA]</scope>
    <source>
        <strain evidence="1 2">Mlax316</strain>
    </source>
</reference>
<gene>
    <name evidence="1" type="ORF">EYC80_006237</name>
</gene>
<dbReference type="Proteomes" id="UP000326757">
    <property type="component" value="Unassembled WGS sequence"/>
</dbReference>
<evidence type="ECO:0000313" key="1">
    <source>
        <dbReference type="EMBL" id="KAB8302915.1"/>
    </source>
</evidence>
<dbReference type="AlphaFoldDB" id="A0A5N6KGW3"/>
<comment type="caution">
    <text evidence="1">The sequence shown here is derived from an EMBL/GenBank/DDBJ whole genome shotgun (WGS) entry which is preliminary data.</text>
</comment>
<protein>
    <submittedName>
        <fullName evidence="1">Uncharacterized protein</fullName>
    </submittedName>
</protein>
<accession>A0A5N6KGW3</accession>
<keyword evidence="2" id="KW-1185">Reference proteome</keyword>
<name>A0A5N6KGW3_MONLA</name>
<evidence type="ECO:0000313" key="2">
    <source>
        <dbReference type="Proteomes" id="UP000326757"/>
    </source>
</evidence>
<sequence>MGKAALHCKECYPSAIYPFGSLFHVYFLCDKISGRKDDIFTRIGWNENELNGESKERKENMMKISYISSPVNPCGSDVLASIIIITFSIQIIQDTGPLGAEYIRSVDKAPQKYSLRNTPKTISLPNSHNAIFNAGIHIQP</sequence>
<dbReference type="EMBL" id="VIGI01000003">
    <property type="protein sequence ID" value="KAB8302915.1"/>
    <property type="molecule type" value="Genomic_DNA"/>
</dbReference>
<proteinExistence type="predicted"/>